<dbReference type="GO" id="GO:0000379">
    <property type="term" value="P:tRNA-type intron splice site recognition and cleavage"/>
    <property type="evidence" value="ECO:0007669"/>
    <property type="project" value="TreeGrafter"/>
</dbReference>
<organism evidence="5 6">
    <name type="scientific">Cudoniella acicularis</name>
    <dbReference type="NCBI Taxonomy" id="354080"/>
    <lineage>
        <taxon>Eukaryota</taxon>
        <taxon>Fungi</taxon>
        <taxon>Dikarya</taxon>
        <taxon>Ascomycota</taxon>
        <taxon>Pezizomycotina</taxon>
        <taxon>Leotiomycetes</taxon>
        <taxon>Helotiales</taxon>
        <taxon>Tricladiaceae</taxon>
        <taxon>Cudoniella</taxon>
    </lineage>
</organism>
<dbReference type="InterPro" id="IPR024337">
    <property type="entry name" value="tRNA_splic_suSen54"/>
</dbReference>
<dbReference type="Pfam" id="PF12928">
    <property type="entry name" value="tRNA_int_end_N2"/>
    <property type="match status" value="1"/>
</dbReference>
<dbReference type="PANTHER" id="PTHR21027:SF1">
    <property type="entry name" value="TRNA-SPLICING ENDONUCLEASE SUBUNIT SEN54"/>
    <property type="match status" value="1"/>
</dbReference>
<evidence type="ECO:0000313" key="6">
    <source>
        <dbReference type="Proteomes" id="UP000566819"/>
    </source>
</evidence>
<reference evidence="5 6" key="1">
    <citation type="submission" date="2020-03" db="EMBL/GenBank/DDBJ databases">
        <title>Draft Genome Sequence of Cudoniella acicularis.</title>
        <authorList>
            <person name="Buettner E."/>
            <person name="Kellner H."/>
        </authorList>
    </citation>
    <scope>NUCLEOTIDE SEQUENCE [LARGE SCALE GENOMIC DNA]</scope>
    <source>
        <strain evidence="5 6">DSM 108380</strain>
    </source>
</reference>
<dbReference type="OrthoDB" id="408683at2759"/>
<protein>
    <recommendedName>
        <fullName evidence="4">tRNA-splicing endonuclease subunit Sen54 N-terminal domain-containing protein</fullName>
    </recommendedName>
</protein>
<proteinExistence type="inferred from homology"/>
<feature type="region of interest" description="Disordered" evidence="3">
    <location>
        <begin position="734"/>
        <end position="760"/>
    </location>
</feature>
<comment type="caution">
    <text evidence="5">The sequence shown here is derived from an EMBL/GenBank/DDBJ whole genome shotgun (WGS) entry which is preliminary data.</text>
</comment>
<feature type="compositionally biased region" description="Polar residues" evidence="3">
    <location>
        <begin position="9"/>
        <end position="18"/>
    </location>
</feature>
<feature type="compositionally biased region" description="Basic and acidic residues" evidence="3">
    <location>
        <begin position="927"/>
        <end position="938"/>
    </location>
</feature>
<name>A0A8H4RI62_9HELO</name>
<keyword evidence="6" id="KW-1185">Reference proteome</keyword>
<dbReference type="PANTHER" id="PTHR21027">
    <property type="entry name" value="TRNA-SPLICING ENDONUCLEASE SUBUNIT SEN54"/>
    <property type="match status" value="1"/>
</dbReference>
<sequence length="1068" mass="119437">MAEIDEDTPITSLHTQSLEDNDPSDETQDFRLLAALTLKSGQLPKRGEKDFEPHGTKHQDGVLEASRQAMHDALAYTRAHIPKNHIRGLYYGDASLKRDEVVLEDWRKGLDEDHVVLVESVKGPHFKTMGKATLGKKHPSLWLLPEEALYLVERGNLDLWWPTRSSFTGVVHDEDDDQQDNGGKEVKAEALEGIDEGAPMSLQAAYAMLIGNNGERGKVSLDRYTVYANLKRNGYAVFRAPEWDPTKPGESHSFQVVNSLKESPSIFDWLFGLFGEVESQHPPFGPLVKPGMYRSYNAIYRQIAIVPRHKPSPVPENSSPPAEDPYRVVFHLWKPTNILSFAKTNPGSPDFRVAITDARSTFIPSLTQITSLLESTPWDPPSAELSGPAKVYQRLRHGWRNVVLAVVDQGIISYLRLGETGFGEERLCDRFDEGSIRGGGSSTPATLRCTLCNRNRTCCRPCKSRAFVHLITLSLLPIAPNLLYLVWSTVNAQPKVRGEWEALGPICMPDNSMELDGFEGNTPAEPRSPIPGSTRNTPIREDAEKGIIVDAPSMELAETSAILLNNHEEEEDEDVVTPYYKRKRTSVNYNLDDLSFDKLRGTPHEEPVIKRSRTQPKVRGVIIGVWRDSSEVDDADKHVIYGFIDIHDRLRTRIYGMNRRGEELVGNIPMGAGGCWVTFPRIIFDPHLKTLTSAEIKEYVKLRSEATPETTPEERAEADSQAVLKAKQIVAEETASPGNKPIVHRPSLGRQSSHRQSLPRQTIHKTPSFQAVNAATPTGQKLHPSVTSDAKPHGVILGYWADSDEPRLEDKHAVFGVLSGTDCFRVKVQRVTRDGRFVDGNFPTGAGALWLHYEKVVFEPHLAGLTRPEVKEYCRIRQQEMLQRETSDERRNNELKAVKTAKAIVASEGLNNGIDHTPRATIPPLEMETRHSSRSEHKTHARQQAESEAASERARKEKSEAIERQHEKTRKEVAQAEAQIQEAAQIELKNNLKKLNKVWVAQQNAAAFPKAGSSNGASASEEVKYHNGIKYERKQGGPFQGKLVSAAQILSIDGEDYVEYRILTKPSF</sequence>
<evidence type="ECO:0000256" key="3">
    <source>
        <dbReference type="SAM" id="MobiDB-lite"/>
    </source>
</evidence>
<evidence type="ECO:0000256" key="2">
    <source>
        <dbReference type="ARBA" id="ARBA00022694"/>
    </source>
</evidence>
<evidence type="ECO:0000313" key="5">
    <source>
        <dbReference type="EMBL" id="KAF4630512.1"/>
    </source>
</evidence>
<evidence type="ECO:0000259" key="4">
    <source>
        <dbReference type="Pfam" id="PF12928"/>
    </source>
</evidence>
<comment type="similarity">
    <text evidence="1">Belongs to the SEN54 family.</text>
</comment>
<keyword evidence="2" id="KW-0819">tRNA processing</keyword>
<dbReference type="Proteomes" id="UP000566819">
    <property type="component" value="Unassembled WGS sequence"/>
</dbReference>
<dbReference type="AlphaFoldDB" id="A0A8H4RI62"/>
<dbReference type="EMBL" id="JAAMPI010000542">
    <property type="protein sequence ID" value="KAF4630512.1"/>
    <property type="molecule type" value="Genomic_DNA"/>
</dbReference>
<dbReference type="InterPro" id="IPR024336">
    <property type="entry name" value="tRNA_splic_suSen54_N"/>
</dbReference>
<evidence type="ECO:0000256" key="1">
    <source>
        <dbReference type="ARBA" id="ARBA00005736"/>
    </source>
</evidence>
<feature type="region of interest" description="Disordered" evidence="3">
    <location>
        <begin position="1"/>
        <end position="26"/>
    </location>
</feature>
<feature type="domain" description="tRNA-splicing endonuclease subunit Sen54 N-terminal" evidence="4">
    <location>
        <begin position="71"/>
        <end position="161"/>
    </location>
</feature>
<dbReference type="GO" id="GO:0000214">
    <property type="term" value="C:tRNA-intron endonuclease complex"/>
    <property type="evidence" value="ECO:0007669"/>
    <property type="project" value="TreeGrafter"/>
</dbReference>
<feature type="region of interest" description="Disordered" evidence="3">
    <location>
        <begin position="909"/>
        <end position="974"/>
    </location>
</feature>
<gene>
    <name evidence="5" type="ORF">G7Y89_g7625</name>
</gene>
<feature type="compositionally biased region" description="Basic and acidic residues" evidence="3">
    <location>
        <begin position="950"/>
        <end position="974"/>
    </location>
</feature>
<feature type="compositionally biased region" description="Polar residues" evidence="3">
    <location>
        <begin position="749"/>
        <end position="760"/>
    </location>
</feature>
<accession>A0A8H4RI62</accession>